<dbReference type="InterPro" id="IPR036922">
    <property type="entry name" value="Rieske_2Fe-2S_sf"/>
</dbReference>
<reference evidence="1" key="1">
    <citation type="submission" date="2018-05" db="EMBL/GenBank/DDBJ databases">
        <authorList>
            <person name="Lanie J.A."/>
            <person name="Ng W.-L."/>
            <person name="Kazmierczak K.M."/>
            <person name="Andrzejewski T.M."/>
            <person name="Davidsen T.M."/>
            <person name="Wayne K.J."/>
            <person name="Tettelin H."/>
            <person name="Glass J.I."/>
            <person name="Rusch D."/>
            <person name="Podicherti R."/>
            <person name="Tsui H.-C.T."/>
            <person name="Winkler M.E."/>
        </authorList>
    </citation>
    <scope>NUCLEOTIDE SEQUENCE</scope>
</reference>
<feature type="non-terminal residue" evidence="1">
    <location>
        <position position="56"/>
    </location>
</feature>
<dbReference type="GO" id="GO:0051537">
    <property type="term" value="F:2 iron, 2 sulfur cluster binding"/>
    <property type="evidence" value="ECO:0007669"/>
    <property type="project" value="InterPro"/>
</dbReference>
<sequence>MTFNLEDLDKFVEDPATSWTLPGRYYFDPDIYARELDSIFYRTWQYACHVSLLSEP</sequence>
<evidence type="ECO:0000313" key="1">
    <source>
        <dbReference type="EMBL" id="SVB22792.1"/>
    </source>
</evidence>
<proteinExistence type="predicted"/>
<name>A0A382CAD9_9ZZZZ</name>
<dbReference type="SUPFAM" id="SSF50022">
    <property type="entry name" value="ISP domain"/>
    <property type="match status" value="1"/>
</dbReference>
<gene>
    <name evidence="1" type="ORF">METZ01_LOCUS175646</name>
</gene>
<dbReference type="Gene3D" id="3.90.380.10">
    <property type="entry name" value="Naphthalene 1,2-dioxygenase Alpha Subunit, Chain A, domain 1"/>
    <property type="match status" value="1"/>
</dbReference>
<dbReference type="AlphaFoldDB" id="A0A382CAD9"/>
<dbReference type="EMBL" id="UINC01033464">
    <property type="protein sequence ID" value="SVB22792.1"/>
    <property type="molecule type" value="Genomic_DNA"/>
</dbReference>
<organism evidence="1">
    <name type="scientific">marine metagenome</name>
    <dbReference type="NCBI Taxonomy" id="408172"/>
    <lineage>
        <taxon>unclassified sequences</taxon>
        <taxon>metagenomes</taxon>
        <taxon>ecological metagenomes</taxon>
    </lineage>
</organism>
<evidence type="ECO:0008006" key="2">
    <source>
        <dbReference type="Google" id="ProtNLM"/>
    </source>
</evidence>
<protein>
    <recommendedName>
        <fullName evidence="2">Aromatic-ring-hydroxylating dioxygenase alpha subunit C-terminal domain-containing protein</fullName>
    </recommendedName>
</protein>
<accession>A0A382CAD9</accession>